<dbReference type="GO" id="GO:0016746">
    <property type="term" value="F:acyltransferase activity"/>
    <property type="evidence" value="ECO:0007669"/>
    <property type="project" value="UniProtKB-KW"/>
</dbReference>
<name>A0A067D3W3_CITSI</name>
<dbReference type="EMBL" id="KK790023">
    <property type="protein sequence ID" value="KDO37664.1"/>
    <property type="molecule type" value="Genomic_DNA"/>
</dbReference>
<dbReference type="PANTHER" id="PTHR31623:SF33">
    <property type="entry name" value="STEMMADENINE O-ACETYLTRANSFERASE-LIKE"/>
    <property type="match status" value="1"/>
</dbReference>
<evidence type="ECO:0000256" key="2">
    <source>
        <dbReference type="ARBA" id="ARBA00022679"/>
    </source>
</evidence>
<evidence type="ECO:0000313" key="4">
    <source>
        <dbReference type="EMBL" id="KDO37664.1"/>
    </source>
</evidence>
<keyword evidence="5" id="KW-1185">Reference proteome</keyword>
<dbReference type="AlphaFoldDB" id="A0A067D3W3"/>
<evidence type="ECO:0000256" key="3">
    <source>
        <dbReference type="ARBA" id="ARBA00023315"/>
    </source>
</evidence>
<proteinExistence type="inferred from homology"/>
<keyword evidence="2" id="KW-0808">Transferase</keyword>
<accession>A0A067D3W3</accession>
<reference evidence="4 5" key="1">
    <citation type="submission" date="2014-04" db="EMBL/GenBank/DDBJ databases">
        <authorList>
            <consortium name="International Citrus Genome Consortium"/>
            <person name="Gmitter F."/>
            <person name="Chen C."/>
            <person name="Farmerie W."/>
            <person name="Harkins T."/>
            <person name="Desany B."/>
            <person name="Mohiuddin M."/>
            <person name="Kodira C."/>
            <person name="Borodovsky M."/>
            <person name="Lomsadze A."/>
            <person name="Burns P."/>
            <person name="Jenkins J."/>
            <person name="Prochnik S."/>
            <person name="Shu S."/>
            <person name="Chapman J."/>
            <person name="Pitluck S."/>
            <person name="Schmutz J."/>
            <person name="Rokhsar D."/>
        </authorList>
    </citation>
    <scope>NUCLEOTIDE SEQUENCE</scope>
</reference>
<keyword evidence="3" id="KW-0012">Acyltransferase</keyword>
<evidence type="ECO:0000256" key="1">
    <source>
        <dbReference type="ARBA" id="ARBA00009861"/>
    </source>
</evidence>
<dbReference type="PANTHER" id="PTHR31623">
    <property type="entry name" value="F21J9.9"/>
    <property type="match status" value="1"/>
</dbReference>
<comment type="similarity">
    <text evidence="1">Belongs to the plant acyltransferase family.</text>
</comment>
<dbReference type="SMR" id="A0A067D3W3"/>
<dbReference type="Pfam" id="PF02458">
    <property type="entry name" value="Transferase"/>
    <property type="match status" value="1"/>
</dbReference>
<dbReference type="InterPro" id="IPR023213">
    <property type="entry name" value="CAT-like_dom_sf"/>
</dbReference>
<dbReference type="Proteomes" id="UP000027120">
    <property type="component" value="Unassembled WGS sequence"/>
</dbReference>
<dbReference type="Gene3D" id="3.30.559.10">
    <property type="entry name" value="Chloramphenicol acetyltransferase-like domain"/>
    <property type="match status" value="2"/>
</dbReference>
<evidence type="ECO:0000313" key="5">
    <source>
        <dbReference type="Proteomes" id="UP000027120"/>
    </source>
</evidence>
<organism evidence="4 5">
    <name type="scientific">Citrus sinensis</name>
    <name type="common">Sweet orange</name>
    <name type="synonym">Citrus aurantium var. sinensis</name>
    <dbReference type="NCBI Taxonomy" id="2711"/>
    <lineage>
        <taxon>Eukaryota</taxon>
        <taxon>Viridiplantae</taxon>
        <taxon>Streptophyta</taxon>
        <taxon>Embryophyta</taxon>
        <taxon>Tracheophyta</taxon>
        <taxon>Spermatophyta</taxon>
        <taxon>Magnoliopsida</taxon>
        <taxon>eudicotyledons</taxon>
        <taxon>Gunneridae</taxon>
        <taxon>Pentapetalae</taxon>
        <taxon>rosids</taxon>
        <taxon>malvids</taxon>
        <taxon>Sapindales</taxon>
        <taxon>Rutaceae</taxon>
        <taxon>Aurantioideae</taxon>
        <taxon>Citrus</taxon>
    </lineage>
</organism>
<protein>
    <submittedName>
        <fullName evidence="4">Uncharacterized protein</fullName>
    </submittedName>
</protein>
<gene>
    <name evidence="4" type="ORF">CISIN_1g045515mg</name>
</gene>
<sequence>MEVEIISRECIKPSSPTPFHLKAYKLCLMDQYQYHRHYPKLFYYPLNLSEATDIDHIVSERLQLLKQSLSETLVRFYPLAGKFTDRYSIECNDEGILFVQARANKGFTLNEFLNQPDLNLINKLIPVDGNERSGQAAGAHVAKVQVTSFYCGGLVIFASISHMFGDGTTYSSFLKSWAATARNHNNNEEESSLIYPSYDASYLFPRYDEFPFPSELTRKAQFAPFCKTGRFVMRRFVFQAKAIAELKAKAASSSVQYPSRIEAVSALLSKCIMAAFKSKSGSSGSHKPTLLTHVVNLRRKARPQLPEHLVGNIICYANALICADGEVEVELDGLGCKLRESIMKPGSDFVNSIQGSGGFHNYFKALNDENDVHTVVQERITFTNWGKFGYYEIDFGWGKPIWVSVAGFGESIISLPTVIILMNTRLGDGIEAWVSLLEDYMNLLQVDKELATLDPSPLGQA</sequence>